<evidence type="ECO:0000259" key="2">
    <source>
        <dbReference type="Pfam" id="PF08327"/>
    </source>
</evidence>
<dbReference type="AlphaFoldDB" id="A0A939DDQ9"/>
<dbReference type="Gene3D" id="3.30.530.20">
    <property type="match status" value="1"/>
</dbReference>
<protein>
    <submittedName>
        <fullName evidence="3">SRPBCC family protein</fullName>
    </submittedName>
</protein>
<gene>
    <name evidence="3" type="ORF">JYP50_06370</name>
</gene>
<dbReference type="SUPFAM" id="SSF55961">
    <property type="entry name" value="Bet v1-like"/>
    <property type="match status" value="1"/>
</dbReference>
<dbReference type="Proteomes" id="UP000664303">
    <property type="component" value="Unassembled WGS sequence"/>
</dbReference>
<comment type="similarity">
    <text evidence="1">Belongs to the AHA1 family.</text>
</comment>
<sequence length="177" mass="20223">MSESANASAYGEVVEPATLKINRLLPGPIERVWSYLTEGDLRRLWLAAGDMEMAVGASFELIWRNDELTNPPGRRPENYGEEHRMQSRITELEPPRKLSFTWSDAGEVTFELEPRGAEVLLTIIHHRVIERSTLLSVSTGWHAHLDILAARLRGEDPAPFWDRVDELKAEYHRRLPA</sequence>
<feature type="domain" description="Activator of Hsp90 ATPase homologue 1/2-like C-terminal" evidence="2">
    <location>
        <begin position="28"/>
        <end position="152"/>
    </location>
</feature>
<dbReference type="EMBL" id="JAFKCZ010000004">
    <property type="protein sequence ID" value="MBN7796204.1"/>
    <property type="molecule type" value="Genomic_DNA"/>
</dbReference>
<name>A0A939DDQ9_9GAMM</name>
<dbReference type="Pfam" id="PF08327">
    <property type="entry name" value="AHSA1"/>
    <property type="match status" value="1"/>
</dbReference>
<keyword evidence="4" id="KW-1185">Reference proteome</keyword>
<dbReference type="InterPro" id="IPR023393">
    <property type="entry name" value="START-like_dom_sf"/>
</dbReference>
<organism evidence="3 4">
    <name type="scientific">Parahaliea mediterranea</name>
    <dbReference type="NCBI Taxonomy" id="651086"/>
    <lineage>
        <taxon>Bacteria</taxon>
        <taxon>Pseudomonadati</taxon>
        <taxon>Pseudomonadota</taxon>
        <taxon>Gammaproteobacteria</taxon>
        <taxon>Cellvibrionales</taxon>
        <taxon>Halieaceae</taxon>
        <taxon>Parahaliea</taxon>
    </lineage>
</organism>
<evidence type="ECO:0000313" key="4">
    <source>
        <dbReference type="Proteomes" id="UP000664303"/>
    </source>
</evidence>
<dbReference type="CDD" id="cd08899">
    <property type="entry name" value="SRPBCC_CalC_Aha1-like_6"/>
    <property type="match status" value="1"/>
</dbReference>
<dbReference type="RefSeq" id="WP_206559647.1">
    <property type="nucleotide sequence ID" value="NZ_JAFKCZ010000004.1"/>
</dbReference>
<evidence type="ECO:0000256" key="1">
    <source>
        <dbReference type="ARBA" id="ARBA00006817"/>
    </source>
</evidence>
<evidence type="ECO:0000313" key="3">
    <source>
        <dbReference type="EMBL" id="MBN7796204.1"/>
    </source>
</evidence>
<accession>A0A939DDQ9</accession>
<dbReference type="InterPro" id="IPR013538">
    <property type="entry name" value="ASHA1/2-like_C"/>
</dbReference>
<proteinExistence type="inferred from homology"/>
<comment type="caution">
    <text evidence="3">The sequence shown here is derived from an EMBL/GenBank/DDBJ whole genome shotgun (WGS) entry which is preliminary data.</text>
</comment>
<reference evidence="3" key="1">
    <citation type="submission" date="2021-02" db="EMBL/GenBank/DDBJ databases">
        <title>PHA producing bacteria isolated from coastal sediment in Guangdong, Shenzhen.</title>
        <authorList>
            <person name="Zheng W."/>
            <person name="Yu S."/>
            <person name="Huang Y."/>
        </authorList>
    </citation>
    <scope>NUCLEOTIDE SEQUENCE</scope>
    <source>
        <strain evidence="3">TN14-10</strain>
    </source>
</reference>